<dbReference type="PANTHER" id="PTHR10201:SF294">
    <property type="entry name" value="MATRIX METALLOPROTEINASE 16"/>
    <property type="match status" value="1"/>
</dbReference>
<keyword evidence="4" id="KW-0479">Metal-binding</keyword>
<accession>A0ABM0GIS0</accession>
<keyword evidence="3" id="KW-0645">Protease</keyword>
<dbReference type="PANTHER" id="PTHR10201">
    <property type="entry name" value="MATRIX METALLOPROTEINASE"/>
    <property type="match status" value="1"/>
</dbReference>
<organism evidence="15 16">
    <name type="scientific">Saccoglossus kowalevskii</name>
    <name type="common">Acorn worm</name>
    <dbReference type="NCBI Taxonomy" id="10224"/>
    <lineage>
        <taxon>Eukaryota</taxon>
        <taxon>Metazoa</taxon>
        <taxon>Hemichordata</taxon>
        <taxon>Enteropneusta</taxon>
        <taxon>Harrimaniidae</taxon>
        <taxon>Saccoglossus</taxon>
    </lineage>
</organism>
<evidence type="ECO:0000256" key="3">
    <source>
        <dbReference type="ARBA" id="ARBA00022670"/>
    </source>
</evidence>
<keyword evidence="6" id="KW-0677">Repeat</keyword>
<feature type="repeat" description="Hemopexin" evidence="13">
    <location>
        <begin position="300"/>
        <end position="348"/>
    </location>
</feature>
<name>A0ABM0GIS0_SACKO</name>
<dbReference type="InterPro" id="IPR000585">
    <property type="entry name" value="Hemopexin-like_dom"/>
</dbReference>
<keyword evidence="12" id="KW-1015">Disulfide bond</keyword>
<evidence type="ECO:0000313" key="16">
    <source>
        <dbReference type="RefSeq" id="XP_002730753.1"/>
    </source>
</evidence>
<feature type="repeat" description="Hemopexin" evidence="13">
    <location>
        <begin position="208"/>
        <end position="254"/>
    </location>
</feature>
<evidence type="ECO:0000256" key="11">
    <source>
        <dbReference type="ARBA" id="ARBA00023145"/>
    </source>
</evidence>
<comment type="similarity">
    <text evidence="2">Belongs to the peptidase M10A family.</text>
</comment>
<dbReference type="Pfam" id="PF00045">
    <property type="entry name" value="Hemopexin"/>
    <property type="match status" value="4"/>
</dbReference>
<dbReference type="GeneID" id="100366845"/>
<keyword evidence="10" id="KW-0482">Metalloprotease</keyword>
<evidence type="ECO:0000256" key="8">
    <source>
        <dbReference type="ARBA" id="ARBA00022833"/>
    </source>
</evidence>
<keyword evidence="8" id="KW-0862">Zinc</keyword>
<dbReference type="SUPFAM" id="SSF55486">
    <property type="entry name" value="Metalloproteases ('zincins'), catalytic domain"/>
    <property type="match status" value="1"/>
</dbReference>
<dbReference type="SMART" id="SM00235">
    <property type="entry name" value="ZnMc"/>
    <property type="match status" value="1"/>
</dbReference>
<dbReference type="InterPro" id="IPR001818">
    <property type="entry name" value="Pept_M10_metallopeptidase"/>
</dbReference>
<dbReference type="PROSITE" id="PS00024">
    <property type="entry name" value="HEMOPEXIN"/>
    <property type="match status" value="1"/>
</dbReference>
<keyword evidence="5" id="KW-0732">Signal</keyword>
<keyword evidence="7" id="KW-0378">Hydrolase</keyword>
<dbReference type="InterPro" id="IPR018486">
    <property type="entry name" value="Hemopexin_CS"/>
</dbReference>
<evidence type="ECO:0000256" key="2">
    <source>
        <dbReference type="ARBA" id="ARBA00010370"/>
    </source>
</evidence>
<feature type="domain" description="Peptidase metallopeptidase" evidence="14">
    <location>
        <begin position="29"/>
        <end position="187"/>
    </location>
</feature>
<dbReference type="InterPro" id="IPR018487">
    <property type="entry name" value="Hemopexin-like_repeat"/>
</dbReference>
<evidence type="ECO:0000256" key="4">
    <source>
        <dbReference type="ARBA" id="ARBA00022723"/>
    </source>
</evidence>
<evidence type="ECO:0000259" key="14">
    <source>
        <dbReference type="SMART" id="SM00235"/>
    </source>
</evidence>
<sequence>MIGSAVMGSDNEATISKFMPERLRRYALGGYKWGKTDLTFRFLSYTSDMTDSEQRDAIYRSFKHWSDVTPLTFTEVSNGEADILIEFATGVHSDGPGAAFDGPGGTLAHAYFPEDGDMHFDDDEYFTVNSDHGINLDFTATHELGHSLGLSHSGDQNAIMYPFYLGYVPDLQLKQDDIIGIQTLYGSNEADVITDGTPVDPGAPDVCTSDFDAVLTDYDKNTLVIKGLYLWKLHGNDGVVSGYPRRLKEEFPGLPGNINTGFTSFWSGRTFFFKGDRFWRFYGSELEAGYPKNIQGTGLPRNPDAAFVWSGDGKIYIFKRSKYYIWNENDEKVIPGGVRSIRKHWAGIPSKIDAAFSWVDGNTYFFKGNSYWLFNDMEMRVEYGYPKDKSEDWLNCN</sequence>
<keyword evidence="15" id="KW-1185">Reference proteome</keyword>
<dbReference type="Proteomes" id="UP000694865">
    <property type="component" value="Unplaced"/>
</dbReference>
<dbReference type="SUPFAM" id="SSF50923">
    <property type="entry name" value="Hemopexin-like domain"/>
    <property type="match status" value="1"/>
</dbReference>
<feature type="repeat" description="Hemopexin" evidence="13">
    <location>
        <begin position="349"/>
        <end position="396"/>
    </location>
</feature>
<gene>
    <name evidence="16" type="primary">LOC100366845</name>
</gene>
<evidence type="ECO:0000313" key="15">
    <source>
        <dbReference type="Proteomes" id="UP000694865"/>
    </source>
</evidence>
<protein>
    <submittedName>
        <fullName evidence="16">Matrix metalloproteinase-19-like</fullName>
    </submittedName>
</protein>
<keyword evidence="11" id="KW-0865">Zymogen</keyword>
<dbReference type="CDD" id="cd00094">
    <property type="entry name" value="HX"/>
    <property type="match status" value="1"/>
</dbReference>
<comment type="cofactor">
    <cofactor evidence="1">
        <name>Zn(2+)</name>
        <dbReference type="ChEBI" id="CHEBI:29105"/>
    </cofactor>
</comment>
<evidence type="ECO:0000256" key="12">
    <source>
        <dbReference type="ARBA" id="ARBA00023157"/>
    </source>
</evidence>
<dbReference type="Gene3D" id="3.40.390.10">
    <property type="entry name" value="Collagenase (Catalytic Domain)"/>
    <property type="match status" value="1"/>
</dbReference>
<dbReference type="RefSeq" id="XP_002730753.1">
    <property type="nucleotide sequence ID" value="XM_002730707.2"/>
</dbReference>
<dbReference type="PIRSF" id="PIRSF001191">
    <property type="entry name" value="Peptidase_M10A_matrix"/>
    <property type="match status" value="1"/>
</dbReference>
<evidence type="ECO:0000256" key="9">
    <source>
        <dbReference type="ARBA" id="ARBA00022837"/>
    </source>
</evidence>
<dbReference type="InterPro" id="IPR021190">
    <property type="entry name" value="Pept_M10A"/>
</dbReference>
<dbReference type="Pfam" id="PF00413">
    <property type="entry name" value="Peptidase_M10"/>
    <property type="match status" value="1"/>
</dbReference>
<dbReference type="InterPro" id="IPR036375">
    <property type="entry name" value="Hemopexin-like_dom_sf"/>
</dbReference>
<dbReference type="PRINTS" id="PR00138">
    <property type="entry name" value="MATRIXIN"/>
</dbReference>
<evidence type="ECO:0000256" key="1">
    <source>
        <dbReference type="ARBA" id="ARBA00001947"/>
    </source>
</evidence>
<dbReference type="CDD" id="cd04278">
    <property type="entry name" value="ZnMc_MMP"/>
    <property type="match status" value="1"/>
</dbReference>
<dbReference type="PROSITE" id="PS51642">
    <property type="entry name" value="HEMOPEXIN_2"/>
    <property type="match status" value="3"/>
</dbReference>
<proteinExistence type="inferred from homology"/>
<evidence type="ECO:0000256" key="13">
    <source>
        <dbReference type="PROSITE-ProRule" id="PRU01011"/>
    </source>
</evidence>
<evidence type="ECO:0000256" key="5">
    <source>
        <dbReference type="ARBA" id="ARBA00022729"/>
    </source>
</evidence>
<dbReference type="SMART" id="SM00120">
    <property type="entry name" value="HX"/>
    <property type="match status" value="4"/>
</dbReference>
<keyword evidence="9" id="KW-0106">Calcium</keyword>
<dbReference type="InterPro" id="IPR033739">
    <property type="entry name" value="M10A_MMP"/>
</dbReference>
<dbReference type="InterPro" id="IPR024079">
    <property type="entry name" value="MetalloPept_cat_dom_sf"/>
</dbReference>
<evidence type="ECO:0000256" key="6">
    <source>
        <dbReference type="ARBA" id="ARBA00022737"/>
    </source>
</evidence>
<evidence type="ECO:0000256" key="7">
    <source>
        <dbReference type="ARBA" id="ARBA00022801"/>
    </source>
</evidence>
<dbReference type="Gene3D" id="2.110.10.10">
    <property type="entry name" value="Hemopexin-like domain"/>
    <property type="match status" value="1"/>
</dbReference>
<reference evidence="16" key="1">
    <citation type="submission" date="2025-08" db="UniProtKB">
        <authorList>
            <consortium name="RefSeq"/>
        </authorList>
    </citation>
    <scope>IDENTIFICATION</scope>
    <source>
        <tissue evidence="16">Testes</tissue>
    </source>
</reference>
<evidence type="ECO:0000256" key="10">
    <source>
        <dbReference type="ARBA" id="ARBA00023049"/>
    </source>
</evidence>
<dbReference type="InterPro" id="IPR006026">
    <property type="entry name" value="Peptidase_Metallo"/>
</dbReference>